<dbReference type="EMBL" id="CVQV01000001">
    <property type="protein sequence ID" value="CRK73981.1"/>
    <property type="molecule type" value="Genomic_DNA"/>
</dbReference>
<keyword evidence="2" id="KW-1185">Reference proteome</keyword>
<protein>
    <recommendedName>
        <fullName evidence="3">DUF2927 domain-containing protein</fullName>
    </recommendedName>
</protein>
<accession>A0A0U1NGT9</accession>
<dbReference type="Proteomes" id="UP000048949">
    <property type="component" value="Unassembled WGS sequence"/>
</dbReference>
<evidence type="ECO:0008006" key="3">
    <source>
        <dbReference type="Google" id="ProtNLM"/>
    </source>
</evidence>
<evidence type="ECO:0000313" key="1">
    <source>
        <dbReference type="EMBL" id="CRK73981.1"/>
    </source>
</evidence>
<dbReference type="Pfam" id="PF11150">
    <property type="entry name" value="DUF2927"/>
    <property type="match status" value="1"/>
</dbReference>
<evidence type="ECO:0000313" key="2">
    <source>
        <dbReference type="Proteomes" id="UP000048949"/>
    </source>
</evidence>
<dbReference type="RefSeq" id="WP_082136573.1">
    <property type="nucleotide sequence ID" value="NZ_JAZETU010000001.1"/>
</dbReference>
<dbReference type="AlphaFoldDB" id="A0A0U1NGT9"/>
<dbReference type="STRING" id="282199.GCA_001049735_00004"/>
<reference evidence="1 2" key="1">
    <citation type="submission" date="2015-04" db="EMBL/GenBank/DDBJ databases">
        <authorList>
            <person name="Syromyatnikov M.Y."/>
            <person name="Popov V.N."/>
        </authorList>
    </citation>
    <scope>NUCLEOTIDE SEQUENCE [LARGE SCALE GENOMIC DNA]</scope>
    <source>
        <strain evidence="1 2">CECT 5292</strain>
    </source>
</reference>
<gene>
    <name evidence="1" type="ORF">NIG5292_00004</name>
</gene>
<sequence length="330" mass="36807">MIGRCSYRAAPYSLGRLLRQNARKFAATFGLLAATGCVTPGQNDAFYDNTISIDALRPEVIRSAKSYKIEAHYQKLQDYLLVRGLLRKDGGGVDTPFSTEDLVQNFVRIAFFDEYDTNGGLQAVNNKASPLRRWDGPIRMSIEFGDTVSAQIRKDDLPRIKAYAKRLERVSRKRINLTNRHANYHVLVLNEDDRRQIGPRLLDMIPGASDGLIRTVENLPKTTLCLVLALSEAQSTGGYTKAVAIIRAEHPDLLRWSCVHEEVAQGLGLANDSAAARQSIFNDDEEFALLTSHDEFLLRMLYDPRLKTGMSAQQALPIVRRIAAELTGGT</sequence>
<name>A0A0U1NGT9_9RHOB</name>
<dbReference type="InterPro" id="IPR021323">
    <property type="entry name" value="DUF2927"/>
</dbReference>
<organism evidence="1 2">
    <name type="scientific">Nereida ignava</name>
    <dbReference type="NCBI Taxonomy" id="282199"/>
    <lineage>
        <taxon>Bacteria</taxon>
        <taxon>Pseudomonadati</taxon>
        <taxon>Pseudomonadota</taxon>
        <taxon>Alphaproteobacteria</taxon>
        <taxon>Rhodobacterales</taxon>
        <taxon>Roseobacteraceae</taxon>
        <taxon>Nereida</taxon>
    </lineage>
</organism>
<proteinExistence type="predicted"/>